<protein>
    <submittedName>
        <fullName evidence="4">Coiled-coil domain-containing protein 137</fullName>
    </submittedName>
</protein>
<proteinExistence type="predicted"/>
<sequence length="129" mass="14996">MGQQQSGFGGKGNERGAGDGDKEKKKKYEAPIPSRIGKRKKGSKGPDTASKLPAVTPHARCRLKLLKSERIKDYLLMEQEFIQNQERLKPQEERQEEERTKKWELSLLRVFVIFLILVFSFYTYYILSM</sequence>
<dbReference type="AlphaFoldDB" id="A0A1I7XLH6"/>
<feature type="region of interest" description="Disordered" evidence="1">
    <location>
        <begin position="1"/>
        <end position="54"/>
    </location>
</feature>
<keyword evidence="2" id="KW-1133">Transmembrane helix</keyword>
<reference evidence="4" key="1">
    <citation type="submission" date="2016-11" db="UniProtKB">
        <authorList>
            <consortium name="WormBaseParasite"/>
        </authorList>
    </citation>
    <scope>IDENTIFICATION</scope>
</reference>
<keyword evidence="2" id="KW-0812">Transmembrane</keyword>
<feature type="transmembrane region" description="Helical" evidence="2">
    <location>
        <begin position="107"/>
        <end position="127"/>
    </location>
</feature>
<feature type="compositionally biased region" description="Basic and acidic residues" evidence="1">
    <location>
        <begin position="12"/>
        <end position="29"/>
    </location>
</feature>
<dbReference type="Proteomes" id="UP000095283">
    <property type="component" value="Unplaced"/>
</dbReference>
<keyword evidence="2" id="KW-0472">Membrane</keyword>
<evidence type="ECO:0000313" key="4">
    <source>
        <dbReference type="WBParaSite" id="Hba_18386"/>
    </source>
</evidence>
<dbReference type="WBParaSite" id="Hba_18386">
    <property type="protein sequence ID" value="Hba_18386"/>
    <property type="gene ID" value="Hba_18386"/>
</dbReference>
<evidence type="ECO:0000256" key="2">
    <source>
        <dbReference type="SAM" id="Phobius"/>
    </source>
</evidence>
<name>A0A1I7XLH6_HETBA</name>
<accession>A0A1I7XLH6</accession>
<keyword evidence="3" id="KW-1185">Reference proteome</keyword>
<evidence type="ECO:0000256" key="1">
    <source>
        <dbReference type="SAM" id="MobiDB-lite"/>
    </source>
</evidence>
<evidence type="ECO:0000313" key="3">
    <source>
        <dbReference type="Proteomes" id="UP000095283"/>
    </source>
</evidence>
<organism evidence="3 4">
    <name type="scientific">Heterorhabditis bacteriophora</name>
    <name type="common">Entomopathogenic nematode worm</name>
    <dbReference type="NCBI Taxonomy" id="37862"/>
    <lineage>
        <taxon>Eukaryota</taxon>
        <taxon>Metazoa</taxon>
        <taxon>Ecdysozoa</taxon>
        <taxon>Nematoda</taxon>
        <taxon>Chromadorea</taxon>
        <taxon>Rhabditida</taxon>
        <taxon>Rhabditina</taxon>
        <taxon>Rhabditomorpha</taxon>
        <taxon>Strongyloidea</taxon>
        <taxon>Heterorhabditidae</taxon>
        <taxon>Heterorhabditis</taxon>
    </lineage>
</organism>